<organism evidence="1 2">
    <name type="scientific">Meloidogyne enterolobii</name>
    <name type="common">Root-knot nematode worm</name>
    <name type="synonym">Meloidogyne mayaguensis</name>
    <dbReference type="NCBI Taxonomy" id="390850"/>
    <lineage>
        <taxon>Eukaryota</taxon>
        <taxon>Metazoa</taxon>
        <taxon>Ecdysozoa</taxon>
        <taxon>Nematoda</taxon>
        <taxon>Chromadorea</taxon>
        <taxon>Rhabditida</taxon>
        <taxon>Tylenchina</taxon>
        <taxon>Tylenchomorpha</taxon>
        <taxon>Tylenchoidea</taxon>
        <taxon>Meloidogynidae</taxon>
        <taxon>Meloidogyninae</taxon>
        <taxon>Meloidogyne</taxon>
    </lineage>
</organism>
<sequence>MENELNSLPKLLQTEKNYLFHFKGTINKIHKVTVYYTNMLNALPEEVYNKETHKSQEKFKKEIIEKRLSDLSLAMNTKDYNDFLKNCESTVGNLLVGNKDFNTNKEMYEEAMKNLNKIM</sequence>
<evidence type="ECO:0000313" key="1">
    <source>
        <dbReference type="EMBL" id="CAD2205345.1"/>
    </source>
</evidence>
<protein>
    <submittedName>
        <fullName evidence="1">Uncharacterized protein</fullName>
    </submittedName>
</protein>
<reference evidence="1 2" key="1">
    <citation type="submission" date="2020-08" db="EMBL/GenBank/DDBJ databases">
        <authorList>
            <person name="Koutsovoulos G."/>
            <person name="Danchin GJ E."/>
        </authorList>
    </citation>
    <scope>NUCLEOTIDE SEQUENCE [LARGE SCALE GENOMIC DNA]</scope>
</reference>
<dbReference type="EMBL" id="CAJEWN010002805">
    <property type="protein sequence ID" value="CAD2205345.1"/>
    <property type="molecule type" value="Genomic_DNA"/>
</dbReference>
<dbReference type="Proteomes" id="UP000580250">
    <property type="component" value="Unassembled WGS sequence"/>
</dbReference>
<name>A0A6V7Y1F3_MELEN</name>
<proteinExistence type="predicted"/>
<accession>A0A6V7Y1F3</accession>
<dbReference type="AlphaFoldDB" id="A0A6V7Y1F3"/>
<comment type="caution">
    <text evidence="1">The sequence shown here is derived from an EMBL/GenBank/DDBJ whole genome shotgun (WGS) entry which is preliminary data.</text>
</comment>
<gene>
    <name evidence="1" type="ORF">MENT_LOCUS59150</name>
</gene>
<evidence type="ECO:0000313" key="2">
    <source>
        <dbReference type="Proteomes" id="UP000580250"/>
    </source>
</evidence>